<dbReference type="EMBL" id="JBHUKY010000054">
    <property type="protein sequence ID" value="MFD2413016.1"/>
    <property type="molecule type" value="Genomic_DNA"/>
</dbReference>
<evidence type="ECO:0000313" key="1">
    <source>
        <dbReference type="EMBL" id="MFD2413016.1"/>
    </source>
</evidence>
<reference evidence="2" key="1">
    <citation type="journal article" date="2019" name="Int. J. Syst. Evol. Microbiol.">
        <title>The Global Catalogue of Microorganisms (GCM) 10K type strain sequencing project: providing services to taxonomists for standard genome sequencing and annotation.</title>
        <authorList>
            <consortium name="The Broad Institute Genomics Platform"/>
            <consortium name="The Broad Institute Genome Sequencing Center for Infectious Disease"/>
            <person name="Wu L."/>
            <person name="Ma J."/>
        </authorList>
    </citation>
    <scope>NUCLEOTIDE SEQUENCE [LARGE SCALE GENOMIC DNA]</scope>
    <source>
        <strain evidence="2">CCM 8725</strain>
    </source>
</reference>
<comment type="caution">
    <text evidence="1">The sequence shown here is derived from an EMBL/GenBank/DDBJ whole genome shotgun (WGS) entry which is preliminary data.</text>
</comment>
<proteinExistence type="predicted"/>
<dbReference type="Proteomes" id="UP001597448">
    <property type="component" value="Unassembled WGS sequence"/>
</dbReference>
<protein>
    <submittedName>
        <fullName evidence="1">Uncharacterized protein</fullName>
    </submittedName>
</protein>
<keyword evidence="2" id="KW-1185">Reference proteome</keyword>
<name>A0ABW5FK05_9BACL</name>
<evidence type="ECO:0000313" key="2">
    <source>
        <dbReference type="Proteomes" id="UP001597448"/>
    </source>
</evidence>
<organism evidence="1 2">
    <name type="scientific">Paenibacillus rhizoplanae</name>
    <dbReference type="NCBI Taxonomy" id="1917181"/>
    <lineage>
        <taxon>Bacteria</taxon>
        <taxon>Bacillati</taxon>
        <taxon>Bacillota</taxon>
        <taxon>Bacilli</taxon>
        <taxon>Bacillales</taxon>
        <taxon>Paenibacillaceae</taxon>
        <taxon>Paenibacillus</taxon>
    </lineage>
</organism>
<sequence length="54" mass="5666">MTRGVDALGVRVINDFGEHFGVVAVTAATGVGRVKDGVVEPMDSGIYDTNEVML</sequence>
<dbReference type="RefSeq" id="WP_379259039.1">
    <property type="nucleotide sequence ID" value="NZ_JBHSVQ010000001.1"/>
</dbReference>
<accession>A0ABW5FK05</accession>
<gene>
    <name evidence="1" type="ORF">ACFSX3_24335</name>
</gene>